<dbReference type="InterPro" id="IPR050553">
    <property type="entry name" value="Thioredoxin_ResA/DsbE_sf"/>
</dbReference>
<sequence>MLSRILTIGLLGLMFCTTACSSTAPHPKGYETYVAKGDKFKDMTLTSIQGDTVSFDQNKKKLIVLFATWCSDSKRTLRELKASPLISDPTLEIIAIGREESTASLSEFKDSFGVPFTLVADPDKAIYSHYANKGIPRLILLDEQNRVIDTWIGETPDTVSQIKW</sequence>
<evidence type="ECO:0000313" key="4">
    <source>
        <dbReference type="Proteomes" id="UP000664904"/>
    </source>
</evidence>
<evidence type="ECO:0000256" key="1">
    <source>
        <dbReference type="SAM" id="SignalP"/>
    </source>
</evidence>
<gene>
    <name evidence="3" type="ORF">J5O05_09435</name>
</gene>
<reference evidence="3" key="1">
    <citation type="submission" date="2021-03" db="EMBL/GenBank/DDBJ databases">
        <title>Complete Genome of Pseudoalteromonas xiamenensis STKMTI.2, a new potential marine bacterium producing anti-Vibrio compounds.</title>
        <authorList>
            <person name="Handayani D.P."/>
            <person name="Isnansetyo A."/>
            <person name="Istiqomah I."/>
            <person name="Jumina J."/>
        </authorList>
    </citation>
    <scope>NUCLEOTIDE SEQUENCE</scope>
    <source>
        <strain evidence="3">STKMTI.2</strain>
    </source>
</reference>
<feature type="signal peptide" evidence="1">
    <location>
        <begin position="1"/>
        <end position="21"/>
    </location>
</feature>
<feature type="domain" description="Redoxin" evidence="2">
    <location>
        <begin position="36"/>
        <end position="161"/>
    </location>
</feature>
<dbReference type="PANTHER" id="PTHR42852">
    <property type="entry name" value="THIOL:DISULFIDE INTERCHANGE PROTEIN DSBE"/>
    <property type="match status" value="1"/>
</dbReference>
<dbReference type="PANTHER" id="PTHR42852:SF13">
    <property type="entry name" value="PROTEIN DIPZ"/>
    <property type="match status" value="1"/>
</dbReference>
<dbReference type="AlphaFoldDB" id="A0A975HJU8"/>
<organism evidence="3 4">
    <name type="scientific">Pseudoalteromonas xiamenensis</name>
    <dbReference type="NCBI Taxonomy" id="882626"/>
    <lineage>
        <taxon>Bacteria</taxon>
        <taxon>Pseudomonadati</taxon>
        <taxon>Pseudomonadota</taxon>
        <taxon>Gammaproteobacteria</taxon>
        <taxon>Alteromonadales</taxon>
        <taxon>Pseudoalteromonadaceae</taxon>
        <taxon>Pseudoalteromonas</taxon>
    </lineage>
</organism>
<dbReference type="RefSeq" id="WP_208841853.1">
    <property type="nucleotide sequence ID" value="NZ_CP072133.1"/>
</dbReference>
<feature type="chain" id="PRO_5037800095" evidence="1">
    <location>
        <begin position="22"/>
        <end position="164"/>
    </location>
</feature>
<evidence type="ECO:0000259" key="2">
    <source>
        <dbReference type="Pfam" id="PF08534"/>
    </source>
</evidence>
<protein>
    <submittedName>
        <fullName evidence="3">TlpA family protein disulfide reductase</fullName>
    </submittedName>
</protein>
<name>A0A975HJU8_9GAMM</name>
<dbReference type="KEGG" id="pxi:J5O05_09435"/>
<dbReference type="EMBL" id="CP072133">
    <property type="protein sequence ID" value="QTH70257.1"/>
    <property type="molecule type" value="Genomic_DNA"/>
</dbReference>
<dbReference type="InterPro" id="IPR013740">
    <property type="entry name" value="Redoxin"/>
</dbReference>
<dbReference type="Pfam" id="PF08534">
    <property type="entry name" value="Redoxin"/>
    <property type="match status" value="1"/>
</dbReference>
<dbReference type="GO" id="GO:0016491">
    <property type="term" value="F:oxidoreductase activity"/>
    <property type="evidence" value="ECO:0007669"/>
    <property type="project" value="InterPro"/>
</dbReference>
<accession>A0A975HJU8</accession>
<evidence type="ECO:0000313" key="3">
    <source>
        <dbReference type="EMBL" id="QTH70257.1"/>
    </source>
</evidence>
<dbReference type="SUPFAM" id="SSF52833">
    <property type="entry name" value="Thioredoxin-like"/>
    <property type="match status" value="1"/>
</dbReference>
<keyword evidence="4" id="KW-1185">Reference proteome</keyword>
<dbReference type="Proteomes" id="UP000664904">
    <property type="component" value="Chromosome"/>
</dbReference>
<proteinExistence type="predicted"/>
<dbReference type="CDD" id="cd02966">
    <property type="entry name" value="TlpA_like_family"/>
    <property type="match status" value="1"/>
</dbReference>
<dbReference type="InterPro" id="IPR036249">
    <property type="entry name" value="Thioredoxin-like_sf"/>
</dbReference>
<dbReference type="Gene3D" id="3.40.30.10">
    <property type="entry name" value="Glutaredoxin"/>
    <property type="match status" value="1"/>
</dbReference>
<keyword evidence="1" id="KW-0732">Signal</keyword>